<dbReference type="Proteomes" id="UP000318050">
    <property type="component" value="Unassembled WGS sequence"/>
</dbReference>
<comment type="caution">
    <text evidence="2">The sequence shown here is derived from an EMBL/GenBank/DDBJ whole genome shotgun (WGS) entry which is preliminary data.</text>
</comment>
<sequence length="229" mass="24852">MVEGGEDWTRSWASLGLAFRGAFHPGPEDGAPVFADGAPMRTIVLLGWTGGDQWPLFAVSPEAGDGLPDPLNRWSKRLIDGTAIELGAAALYPFGGPPWLDFQSWALKAEPVHRSPLGLLIHPEWGLWHSYRGALGFRQRLELPARISEPHPCDHCVGRPCLSACPVSAFAEGRPYDYLACRGHLEGAGEDCRSHACAARRACPVAADKHYSEPQATFHIRALLGSRLG</sequence>
<dbReference type="PROSITE" id="PS51379">
    <property type="entry name" value="4FE4S_FER_2"/>
    <property type="match status" value="1"/>
</dbReference>
<dbReference type="EMBL" id="VITT01000001">
    <property type="protein sequence ID" value="TWB64431.1"/>
    <property type="molecule type" value="Genomic_DNA"/>
</dbReference>
<evidence type="ECO:0000313" key="2">
    <source>
        <dbReference type="EMBL" id="TWB64431.1"/>
    </source>
</evidence>
<dbReference type="InterPro" id="IPR017896">
    <property type="entry name" value="4Fe4S_Fe-S-bd"/>
</dbReference>
<reference evidence="2 3" key="1">
    <citation type="submission" date="2019-06" db="EMBL/GenBank/DDBJ databases">
        <title>Genomic Encyclopedia of Type Strains, Phase IV (KMG-V): Genome sequencing to study the core and pangenomes of soil and plant-associated prokaryotes.</title>
        <authorList>
            <person name="Whitman W."/>
        </authorList>
    </citation>
    <scope>NUCLEOTIDE SEQUENCE [LARGE SCALE GENOMIC DNA]</scope>
    <source>
        <strain evidence="2 3">BR 11140</strain>
    </source>
</reference>
<proteinExistence type="predicted"/>
<name>A0A560J0C1_9PROT</name>
<evidence type="ECO:0000313" key="3">
    <source>
        <dbReference type="Proteomes" id="UP000318050"/>
    </source>
</evidence>
<protein>
    <recommendedName>
        <fullName evidence="1">4Fe-4S ferredoxin-type domain-containing protein</fullName>
    </recommendedName>
</protein>
<gene>
    <name evidence="2" type="ORF">FBZ92_101327</name>
</gene>
<feature type="domain" description="4Fe-4S ferredoxin-type" evidence="1">
    <location>
        <begin position="143"/>
        <end position="175"/>
    </location>
</feature>
<evidence type="ECO:0000259" key="1">
    <source>
        <dbReference type="PROSITE" id="PS51379"/>
    </source>
</evidence>
<organism evidence="2 3">
    <name type="scientific">Nitrospirillum amazonense</name>
    <dbReference type="NCBI Taxonomy" id="28077"/>
    <lineage>
        <taxon>Bacteria</taxon>
        <taxon>Pseudomonadati</taxon>
        <taxon>Pseudomonadota</taxon>
        <taxon>Alphaproteobacteria</taxon>
        <taxon>Rhodospirillales</taxon>
        <taxon>Azospirillaceae</taxon>
        <taxon>Nitrospirillum</taxon>
    </lineage>
</organism>
<dbReference type="OrthoDB" id="8279740at2"/>
<dbReference type="AlphaFoldDB" id="A0A560J0C1"/>
<accession>A0A560J0C1</accession>